<dbReference type="Proteomes" id="UP000295388">
    <property type="component" value="Unassembled WGS sequence"/>
</dbReference>
<dbReference type="Pfam" id="PF13193">
    <property type="entry name" value="AMP-binding_C"/>
    <property type="match status" value="1"/>
</dbReference>
<keyword evidence="3" id="KW-0436">Ligase</keyword>
<dbReference type="InterPro" id="IPR011904">
    <property type="entry name" value="Ac_CoA_lig"/>
</dbReference>
<feature type="compositionally biased region" description="Basic and acidic residues" evidence="8">
    <location>
        <begin position="695"/>
        <end position="704"/>
    </location>
</feature>
<dbReference type="EMBL" id="SNWQ01000024">
    <property type="protein sequence ID" value="TDO35147.1"/>
    <property type="molecule type" value="Genomic_DNA"/>
</dbReference>
<evidence type="ECO:0000259" key="9">
    <source>
        <dbReference type="Pfam" id="PF00501"/>
    </source>
</evidence>
<evidence type="ECO:0000259" key="10">
    <source>
        <dbReference type="Pfam" id="PF13193"/>
    </source>
</evidence>
<dbReference type="NCBIfam" id="TIGR02188">
    <property type="entry name" value="Ac_CoA_lig_AcsA"/>
    <property type="match status" value="1"/>
</dbReference>
<keyword evidence="5" id="KW-0067">ATP-binding</keyword>
<dbReference type="InterPro" id="IPR000873">
    <property type="entry name" value="AMP-dep_synth/lig_dom"/>
</dbReference>
<dbReference type="Gene3D" id="3.40.50.12780">
    <property type="entry name" value="N-terminal domain of ligase-like"/>
    <property type="match status" value="1"/>
</dbReference>
<evidence type="ECO:0000256" key="6">
    <source>
        <dbReference type="ARBA" id="ARBA00022990"/>
    </source>
</evidence>
<feature type="domain" description="Acetyl-coenzyme A synthetase N-terminal" evidence="11">
    <location>
        <begin position="45"/>
        <end position="93"/>
    </location>
</feature>
<dbReference type="InterPro" id="IPR025110">
    <property type="entry name" value="AMP-bd_C"/>
</dbReference>
<evidence type="ECO:0000313" key="13">
    <source>
        <dbReference type="Proteomes" id="UP000295388"/>
    </source>
</evidence>
<dbReference type="GO" id="GO:0005524">
    <property type="term" value="F:ATP binding"/>
    <property type="evidence" value="ECO:0007669"/>
    <property type="project" value="UniProtKB-KW"/>
</dbReference>
<comment type="similarity">
    <text evidence="1">Belongs to the ATP-dependent AMP-binding enzyme family.</text>
</comment>
<dbReference type="NCBIfam" id="NF001208">
    <property type="entry name" value="PRK00174.1"/>
    <property type="match status" value="1"/>
</dbReference>
<feature type="domain" description="AMP-binding enzyme C-terminal" evidence="10">
    <location>
        <begin position="563"/>
        <end position="641"/>
    </location>
</feature>
<feature type="region of interest" description="Disordered" evidence="8">
    <location>
        <begin position="684"/>
        <end position="704"/>
    </location>
</feature>
<dbReference type="SUPFAM" id="SSF56801">
    <property type="entry name" value="Acetyl-CoA synthetase-like"/>
    <property type="match status" value="1"/>
</dbReference>
<dbReference type="RefSeq" id="WP_133804615.1">
    <property type="nucleotide sequence ID" value="NZ_SNWQ01000024.1"/>
</dbReference>
<keyword evidence="13" id="KW-1185">Reference proteome</keyword>
<sequence>MAARPEDQVSEAQIAVHWREEAYYSPPPQFIAQANAAYPDILERFSEQRFPDCFKEYADLLTWDSYWHTTLDTSKPPFWKWFVGGRLNACYNCVDRHLRTSRNKAAIIWVPEPESEDTKAITYQELYRQVNEFAALLRDHCGVKTGDRVTFHLPMVPELPVSMLACARLGAIHSEVFGGFSGAACGGRVADSQSHVLVTMDGYHRNGELVDHKVKADEAVETARELGHEVDKVLVWRRNPGSYASQSPMVEGRDVFVDELLPDYRGTVVEPVSMPAEAPLFLMYTSGTTGRPKGCQHSTGGYLAYVAGTSKYYQDIHPEDTYWCAADIGWITGHSYIVYGPLALGATSVMYEGVPTYPDAGRVWRIAERLGVNIFHTAPTTIRMLRKLGPDEPNKYHYHLKHMTTVGEPIEPEVWRWYHDVAGKGEAVVVDTWWQTETGGFLGSTLPALQPMKPGSCGPGVLGIYPVIYDEEGSEVEAGSERAGNICIRNPWPGIFQTIWGQPDRFVQIYYQKYCRNADSQDWRDWPYFAGDGATQAADGYFRILGRVDDVINVAGHRLGTKELESACLTVDEIAEAAAVPVMDEVRGRAVEMYVALKPGVAPSKDIEATVAEAIVREIGKIARPKHVWIVADMPKTRSGKIMRRVIAGISNFTDVGDVSTLANPEIVDDIRHRIQSEKLAHGEVPRELTPQEAEEVKAFGHTD</sequence>
<dbReference type="InterPro" id="IPR020845">
    <property type="entry name" value="AMP-binding_CS"/>
</dbReference>
<feature type="domain" description="AMP-dependent synthetase/ligase" evidence="9">
    <location>
        <begin position="95"/>
        <end position="496"/>
    </location>
</feature>
<keyword evidence="4" id="KW-0547">Nucleotide-binding</keyword>
<evidence type="ECO:0000256" key="7">
    <source>
        <dbReference type="NCBIfam" id="TIGR02188"/>
    </source>
</evidence>
<evidence type="ECO:0000256" key="4">
    <source>
        <dbReference type="ARBA" id="ARBA00022741"/>
    </source>
</evidence>
<evidence type="ECO:0000256" key="2">
    <source>
        <dbReference type="ARBA" id="ARBA00013275"/>
    </source>
</evidence>
<comment type="caution">
    <text evidence="12">The sequence shown here is derived from an EMBL/GenBank/DDBJ whole genome shotgun (WGS) entry which is preliminary data.</text>
</comment>
<dbReference type="Gene3D" id="3.30.300.30">
    <property type="match status" value="1"/>
</dbReference>
<protein>
    <recommendedName>
        <fullName evidence="2 7">Acetate--CoA ligase</fullName>
        <ecNumber evidence="2 7">6.2.1.1</ecNumber>
    </recommendedName>
</protein>
<evidence type="ECO:0000256" key="3">
    <source>
        <dbReference type="ARBA" id="ARBA00022598"/>
    </source>
</evidence>
<dbReference type="GO" id="GO:0016208">
    <property type="term" value="F:AMP binding"/>
    <property type="evidence" value="ECO:0007669"/>
    <property type="project" value="InterPro"/>
</dbReference>
<evidence type="ECO:0000256" key="1">
    <source>
        <dbReference type="ARBA" id="ARBA00006432"/>
    </source>
</evidence>
<organism evidence="12 13">
    <name type="scientific">Kribbella caucasensis</name>
    <dbReference type="NCBI Taxonomy" id="2512215"/>
    <lineage>
        <taxon>Bacteria</taxon>
        <taxon>Bacillati</taxon>
        <taxon>Actinomycetota</taxon>
        <taxon>Actinomycetes</taxon>
        <taxon>Propionibacteriales</taxon>
        <taxon>Kribbellaceae</taxon>
        <taxon>Kribbella</taxon>
    </lineage>
</organism>
<dbReference type="InterPro" id="IPR042099">
    <property type="entry name" value="ANL_N_sf"/>
</dbReference>
<dbReference type="InterPro" id="IPR032387">
    <property type="entry name" value="ACAS_N"/>
</dbReference>
<dbReference type="PANTHER" id="PTHR24095">
    <property type="entry name" value="ACETYL-COENZYME A SYNTHETASE"/>
    <property type="match status" value="1"/>
</dbReference>
<evidence type="ECO:0000259" key="11">
    <source>
        <dbReference type="Pfam" id="PF16177"/>
    </source>
</evidence>
<dbReference type="OrthoDB" id="9803968at2"/>
<dbReference type="GO" id="GO:0019427">
    <property type="term" value="P:acetyl-CoA biosynthetic process from acetate"/>
    <property type="evidence" value="ECO:0007669"/>
    <property type="project" value="UniProtKB-UniRule"/>
</dbReference>
<proteinExistence type="inferred from homology"/>
<name>A0A4R6JHS9_9ACTN</name>
<evidence type="ECO:0000313" key="12">
    <source>
        <dbReference type="EMBL" id="TDO35147.1"/>
    </source>
</evidence>
<evidence type="ECO:0000256" key="5">
    <source>
        <dbReference type="ARBA" id="ARBA00022840"/>
    </source>
</evidence>
<dbReference type="Pfam" id="PF16177">
    <property type="entry name" value="ACAS_N"/>
    <property type="match status" value="1"/>
</dbReference>
<dbReference type="InterPro" id="IPR045851">
    <property type="entry name" value="AMP-bd_C_sf"/>
</dbReference>
<keyword evidence="6" id="KW-0007">Acetylation</keyword>
<dbReference type="PANTHER" id="PTHR24095:SF14">
    <property type="entry name" value="ACETYL-COENZYME A SYNTHETASE 1"/>
    <property type="match status" value="1"/>
</dbReference>
<dbReference type="AlphaFoldDB" id="A0A4R6JHS9"/>
<reference evidence="12 13" key="1">
    <citation type="submission" date="2019-03" db="EMBL/GenBank/DDBJ databases">
        <title>Genomic Encyclopedia of Type Strains, Phase III (KMG-III): the genomes of soil and plant-associated and newly described type strains.</title>
        <authorList>
            <person name="Whitman W."/>
        </authorList>
    </citation>
    <scope>NUCLEOTIDE SEQUENCE [LARGE SCALE GENOMIC DNA]</scope>
    <source>
        <strain evidence="12 13">VKM Ac-2527</strain>
    </source>
</reference>
<dbReference type="EC" id="6.2.1.1" evidence="2 7"/>
<gene>
    <name evidence="12" type="ORF">EV643_12433</name>
</gene>
<dbReference type="PROSITE" id="PS00455">
    <property type="entry name" value="AMP_BINDING"/>
    <property type="match status" value="1"/>
</dbReference>
<accession>A0A4R6JHS9</accession>
<dbReference type="Pfam" id="PF00501">
    <property type="entry name" value="AMP-binding"/>
    <property type="match status" value="1"/>
</dbReference>
<dbReference type="GO" id="GO:0003987">
    <property type="term" value="F:acetate-CoA ligase activity"/>
    <property type="evidence" value="ECO:0007669"/>
    <property type="project" value="UniProtKB-UniRule"/>
</dbReference>
<evidence type="ECO:0000256" key="8">
    <source>
        <dbReference type="SAM" id="MobiDB-lite"/>
    </source>
</evidence>